<protein>
    <recommendedName>
        <fullName evidence="7">Pectinesterase</fullName>
        <ecNumber evidence="7">3.1.1.11</ecNumber>
    </recommendedName>
</protein>
<accession>A0A7I8KUK3</accession>
<evidence type="ECO:0000256" key="4">
    <source>
        <dbReference type="ARBA" id="ARBA00022801"/>
    </source>
</evidence>
<dbReference type="PROSITE" id="PS00800">
    <property type="entry name" value="PECTINESTERASE_1"/>
    <property type="match status" value="1"/>
</dbReference>
<evidence type="ECO:0000256" key="5">
    <source>
        <dbReference type="ARBA" id="ARBA00023085"/>
    </source>
</evidence>
<keyword evidence="7" id="KW-0732">Signal</keyword>
<dbReference type="PROSITE" id="PS00503">
    <property type="entry name" value="PECTINESTERASE_2"/>
    <property type="match status" value="1"/>
</dbReference>
<evidence type="ECO:0000313" key="9">
    <source>
        <dbReference type="EMBL" id="CAA7401162.1"/>
    </source>
</evidence>
<reference evidence="9" key="1">
    <citation type="submission" date="2020-02" db="EMBL/GenBank/DDBJ databases">
        <authorList>
            <person name="Scholz U."/>
            <person name="Mascher M."/>
            <person name="Fiebig A."/>
        </authorList>
    </citation>
    <scope>NUCLEOTIDE SEQUENCE</scope>
</reference>
<dbReference type="GO" id="GO:0004857">
    <property type="term" value="F:enzyme inhibitor activity"/>
    <property type="evidence" value="ECO:0007669"/>
    <property type="project" value="InterPro"/>
</dbReference>
<comment type="similarity">
    <text evidence="3">In the C-terminal section; belongs to the pectinesterase family.</text>
</comment>
<keyword evidence="5 7" id="KW-0063">Aspartyl esterase</keyword>
<dbReference type="UniPathway" id="UPA00545">
    <property type="reaction ID" value="UER00823"/>
</dbReference>
<evidence type="ECO:0000256" key="3">
    <source>
        <dbReference type="ARBA" id="ARBA00007786"/>
    </source>
</evidence>
<dbReference type="AlphaFoldDB" id="A0A7I8KUK3"/>
<dbReference type="InterPro" id="IPR018040">
    <property type="entry name" value="Pectinesterase_Tyr_AS"/>
</dbReference>
<comment type="subcellular location">
    <subcellularLocation>
        <location evidence="7">Secreted</location>
        <location evidence="7">Cell wall</location>
    </subcellularLocation>
</comment>
<feature type="active site" evidence="6">
    <location>
        <position position="357"/>
    </location>
</feature>
<keyword evidence="7" id="KW-0134">Cell wall</keyword>
<evidence type="ECO:0000256" key="6">
    <source>
        <dbReference type="PROSITE-ProRule" id="PRU10040"/>
    </source>
</evidence>
<dbReference type="FunFam" id="2.160.20.10:FF:000001">
    <property type="entry name" value="Pectinesterase"/>
    <property type="match status" value="1"/>
</dbReference>
<name>A0A7I8KUK3_SPIIN</name>
<dbReference type="GO" id="GO:0045490">
    <property type="term" value="P:pectin catabolic process"/>
    <property type="evidence" value="ECO:0007669"/>
    <property type="project" value="UniProtKB-UniRule"/>
</dbReference>
<dbReference type="Pfam" id="PF01095">
    <property type="entry name" value="Pectinesterase"/>
    <property type="match status" value="1"/>
</dbReference>
<dbReference type="SMART" id="SM00856">
    <property type="entry name" value="PMEI"/>
    <property type="match status" value="1"/>
</dbReference>
<comment type="function">
    <text evidence="7">Acts in the modification of cell walls via demethylesterification of cell wall pectin.</text>
</comment>
<comment type="catalytic activity">
    <reaction evidence="7">
        <text>[(1-&gt;4)-alpha-D-galacturonosyl methyl ester](n) + n H2O = [(1-&gt;4)-alpha-D-galacturonosyl](n) + n methanol + n H(+)</text>
        <dbReference type="Rhea" id="RHEA:22380"/>
        <dbReference type="Rhea" id="RHEA-COMP:14570"/>
        <dbReference type="Rhea" id="RHEA-COMP:14573"/>
        <dbReference type="ChEBI" id="CHEBI:15377"/>
        <dbReference type="ChEBI" id="CHEBI:15378"/>
        <dbReference type="ChEBI" id="CHEBI:17790"/>
        <dbReference type="ChEBI" id="CHEBI:140522"/>
        <dbReference type="ChEBI" id="CHEBI:140523"/>
        <dbReference type="EC" id="3.1.1.11"/>
    </reaction>
</comment>
<dbReference type="PANTHER" id="PTHR31707">
    <property type="entry name" value="PECTINESTERASE"/>
    <property type="match status" value="1"/>
</dbReference>
<evidence type="ECO:0000256" key="1">
    <source>
        <dbReference type="ARBA" id="ARBA00005184"/>
    </source>
</evidence>
<feature type="signal peptide" evidence="7">
    <location>
        <begin position="1"/>
        <end position="21"/>
    </location>
</feature>
<dbReference type="InterPro" id="IPR011050">
    <property type="entry name" value="Pectin_lyase_fold/virulence"/>
</dbReference>
<keyword evidence="7" id="KW-0961">Cell wall biogenesis/degradation</keyword>
<keyword evidence="7" id="KW-0964">Secreted</keyword>
<evidence type="ECO:0000256" key="2">
    <source>
        <dbReference type="ARBA" id="ARBA00006027"/>
    </source>
</evidence>
<dbReference type="SUPFAM" id="SSF51126">
    <property type="entry name" value="Pectin lyase-like"/>
    <property type="match status" value="1"/>
</dbReference>
<organism evidence="9 10">
    <name type="scientific">Spirodela intermedia</name>
    <name type="common">Intermediate duckweed</name>
    <dbReference type="NCBI Taxonomy" id="51605"/>
    <lineage>
        <taxon>Eukaryota</taxon>
        <taxon>Viridiplantae</taxon>
        <taxon>Streptophyta</taxon>
        <taxon>Embryophyta</taxon>
        <taxon>Tracheophyta</taxon>
        <taxon>Spermatophyta</taxon>
        <taxon>Magnoliopsida</taxon>
        <taxon>Liliopsida</taxon>
        <taxon>Araceae</taxon>
        <taxon>Lemnoideae</taxon>
        <taxon>Spirodela</taxon>
    </lineage>
</organism>
<dbReference type="EMBL" id="LR746272">
    <property type="protein sequence ID" value="CAA7401162.1"/>
    <property type="molecule type" value="Genomic_DNA"/>
</dbReference>
<feature type="domain" description="Pectinesterase inhibitor" evidence="8">
    <location>
        <begin position="19"/>
        <end position="160"/>
    </location>
</feature>
<gene>
    <name evidence="9" type="ORF">SI8410_09011840</name>
</gene>
<evidence type="ECO:0000313" key="10">
    <source>
        <dbReference type="Proteomes" id="UP000663760"/>
    </source>
</evidence>
<keyword evidence="4 7" id="KW-0378">Hydrolase</keyword>
<dbReference type="CDD" id="cd15799">
    <property type="entry name" value="PMEI-like_4"/>
    <property type="match status" value="1"/>
</dbReference>
<dbReference type="InterPro" id="IPR035513">
    <property type="entry name" value="Invertase/methylesterase_inhib"/>
</dbReference>
<dbReference type="OrthoDB" id="2019149at2759"/>
<dbReference type="GO" id="GO:0042545">
    <property type="term" value="P:cell wall modification"/>
    <property type="evidence" value="ECO:0007669"/>
    <property type="project" value="UniProtKB-UniRule"/>
</dbReference>
<dbReference type="Proteomes" id="UP000663760">
    <property type="component" value="Chromosome 9"/>
</dbReference>
<dbReference type="InterPro" id="IPR012334">
    <property type="entry name" value="Pectin_lyas_fold"/>
</dbReference>
<evidence type="ECO:0000259" key="8">
    <source>
        <dbReference type="SMART" id="SM00856"/>
    </source>
</evidence>
<dbReference type="InterPro" id="IPR006501">
    <property type="entry name" value="Pectinesterase_inhib_dom"/>
</dbReference>
<evidence type="ECO:0000256" key="7">
    <source>
        <dbReference type="RuleBase" id="RU000589"/>
    </source>
</evidence>
<dbReference type="InterPro" id="IPR000070">
    <property type="entry name" value="Pectinesterase_cat"/>
</dbReference>
<comment type="pathway">
    <text evidence="1 7">Glycan metabolism; pectin degradation; 2-dehydro-3-deoxy-D-gluconate from pectin: step 1/5.</text>
</comment>
<dbReference type="Pfam" id="PF04043">
    <property type="entry name" value="PMEI"/>
    <property type="match status" value="1"/>
</dbReference>
<feature type="chain" id="PRO_5029930385" description="Pectinesterase" evidence="7">
    <location>
        <begin position="22"/>
        <end position="524"/>
    </location>
</feature>
<keyword evidence="10" id="KW-1185">Reference proteome</keyword>
<proteinExistence type="inferred from homology"/>
<dbReference type="GO" id="GO:0030599">
    <property type="term" value="F:pectinesterase activity"/>
    <property type="evidence" value="ECO:0007669"/>
    <property type="project" value="UniProtKB-UniRule"/>
</dbReference>
<dbReference type="Gene3D" id="2.160.20.10">
    <property type="entry name" value="Single-stranded right-handed beta-helix, Pectin lyase-like"/>
    <property type="match status" value="1"/>
</dbReference>
<dbReference type="SUPFAM" id="SSF101148">
    <property type="entry name" value="Plant invertase/pectin methylesterase inhibitor"/>
    <property type="match status" value="1"/>
</dbReference>
<comment type="similarity">
    <text evidence="2">In the N-terminal section; belongs to the PMEI family.</text>
</comment>
<dbReference type="EC" id="3.1.1.11" evidence="7"/>
<dbReference type="Gene3D" id="1.20.140.40">
    <property type="entry name" value="Invertase/pectin methylesterase inhibitor family protein"/>
    <property type="match status" value="1"/>
</dbReference>
<dbReference type="InterPro" id="IPR033131">
    <property type="entry name" value="Pectinesterase_Asp_AS"/>
</dbReference>
<sequence length="524" mass="56477">MASRLAPLFLLLFVCCTHVGRVNVQAADFSPSPVLISTIRSTLDEIGSVLSVLSTFSGPLLGGDLRVSSAVQDCVDLLSLSSDELGWTLSTASPSTAGVREKLSAGTGNKHFDLRSWLSAALGNQETCAESFQGTDDVVKSLVVGSLDTITSLVYQVLTQVPNAKGLPGDRWMKTGKRKLLDSAGFPIWMTAEDRRFLQGPATSFQPDVVVSADGSGDYKTVGEAVEKAPLESEKRFVIYVKKGVYKENVDIKKKKWNVVVVGDGMGATVISGARNYVDGWTTYRSATFAVSGKGFLARGLTVENTAGPAKHQAVAFRSDSDLSALFQVEFLGYQDTLYAHSLRQFYRECRISGTIDFIFGNAAAVFQSCTIVARRPLPKQKNSVTAQGRKYVDQNTGFSIHGCNISVEGDNSSGTVAVAPAITYLGRPWKKYSRTVVMQSYLGSGIPPEGWLEWAGNFALDTLYYGEYMNYGPGSGLSGRVKWAGFHAITDPAVAVNFSVAQFIDGNQWLPATGVRYTAGLTV</sequence>